<feature type="transmembrane region" description="Helical" evidence="1">
    <location>
        <begin position="127"/>
        <end position="143"/>
    </location>
</feature>
<keyword evidence="3" id="KW-1185">Reference proteome</keyword>
<organism evidence="2 3">
    <name type="scientific">Campylobacter gracilis RM3268</name>
    <dbReference type="NCBI Taxonomy" id="553220"/>
    <lineage>
        <taxon>Bacteria</taxon>
        <taxon>Pseudomonadati</taxon>
        <taxon>Campylobacterota</taxon>
        <taxon>Epsilonproteobacteria</taxon>
        <taxon>Campylobacterales</taxon>
        <taxon>Campylobacteraceae</taxon>
        <taxon>Campylobacter</taxon>
    </lineage>
</organism>
<dbReference type="InterPro" id="IPR036259">
    <property type="entry name" value="MFS_trans_sf"/>
</dbReference>
<gene>
    <name evidence="2" type="ORF">CAMGR0001_1067</name>
</gene>
<feature type="transmembrane region" description="Helical" evidence="1">
    <location>
        <begin position="93"/>
        <end position="115"/>
    </location>
</feature>
<dbReference type="EMBL" id="ACYG01000019">
    <property type="protein sequence ID" value="EEV18310.1"/>
    <property type="molecule type" value="Genomic_DNA"/>
</dbReference>
<evidence type="ECO:0000313" key="3">
    <source>
        <dbReference type="Proteomes" id="UP000005709"/>
    </source>
</evidence>
<keyword evidence="1" id="KW-1133">Transmembrane helix</keyword>
<dbReference type="SUPFAM" id="SSF103473">
    <property type="entry name" value="MFS general substrate transporter"/>
    <property type="match status" value="1"/>
</dbReference>
<evidence type="ECO:0000313" key="2">
    <source>
        <dbReference type="EMBL" id="EEV18310.1"/>
    </source>
</evidence>
<evidence type="ECO:0000256" key="1">
    <source>
        <dbReference type="SAM" id="Phobius"/>
    </source>
</evidence>
<proteinExistence type="predicted"/>
<feature type="transmembrane region" description="Helical" evidence="1">
    <location>
        <begin position="180"/>
        <end position="200"/>
    </location>
</feature>
<protein>
    <submittedName>
        <fullName evidence="2">Uncharacterized protein</fullName>
    </submittedName>
</protein>
<keyword evidence="1" id="KW-0472">Membrane</keyword>
<feature type="transmembrane region" description="Helical" evidence="1">
    <location>
        <begin position="206"/>
        <end position="223"/>
    </location>
</feature>
<reference evidence="2 3" key="1">
    <citation type="submission" date="2009-07" db="EMBL/GenBank/DDBJ databases">
        <authorList>
            <person name="Madupu R."/>
            <person name="Sebastian Y."/>
            <person name="Durkin A.S."/>
            <person name="Torralba M."/>
            <person name="Methe B."/>
            <person name="Sutton G.G."/>
            <person name="Strausberg R.L."/>
            <person name="Nelson K.E."/>
        </authorList>
    </citation>
    <scope>NUCLEOTIDE SEQUENCE [LARGE SCALE GENOMIC DNA]</scope>
    <source>
        <strain evidence="2 3">RM3268</strain>
    </source>
</reference>
<comment type="caution">
    <text evidence="2">The sequence shown here is derived from an EMBL/GenBank/DDBJ whole genome shotgun (WGS) entry which is preliminary data.</text>
</comment>
<accession>C8PGS2</accession>
<feature type="transmembrane region" description="Helical" evidence="1">
    <location>
        <begin position="155"/>
        <end position="173"/>
    </location>
</feature>
<keyword evidence="1" id="KW-0812">Transmembrane</keyword>
<name>C8PGS2_9BACT</name>
<feature type="transmembrane region" description="Helical" evidence="1">
    <location>
        <begin position="51"/>
        <end position="73"/>
    </location>
</feature>
<dbReference type="Proteomes" id="UP000005709">
    <property type="component" value="Unassembled WGS sequence"/>
</dbReference>
<sequence>MKLNLKLRKPKSGGEDFTKDVARSEISKEPSVKRLINFLRRICTDLLAGRVLLHPILLTAVFLAAKFGALYVIDEKILGSGYDLGIFGEFAYYIFFDFVAGAYFIALCAHIIYASPEVKSLKILRKILLAIILASCALGYFSSDVNYQKLGVLEAFLIASLICICIYSVATEISNDRSNAVFWGFAYVLNYIGALFVIFHAQAADVVAAILIILCPLAWAFYFKYEFQKSLAQTDEV</sequence>
<dbReference type="AlphaFoldDB" id="C8PGS2"/>